<keyword evidence="4" id="KW-0460">Magnesium</keyword>
<dbReference type="InterPro" id="IPR002698">
    <property type="entry name" value="FTHF_cligase"/>
</dbReference>
<comment type="catalytic activity">
    <reaction evidence="4">
        <text>(6S)-5-formyl-5,6,7,8-tetrahydrofolate + ATP = (6R)-5,10-methenyltetrahydrofolate + ADP + phosphate</text>
        <dbReference type="Rhea" id="RHEA:10488"/>
        <dbReference type="ChEBI" id="CHEBI:30616"/>
        <dbReference type="ChEBI" id="CHEBI:43474"/>
        <dbReference type="ChEBI" id="CHEBI:57455"/>
        <dbReference type="ChEBI" id="CHEBI:57457"/>
        <dbReference type="ChEBI" id="CHEBI:456216"/>
        <dbReference type="EC" id="6.3.3.2"/>
    </reaction>
</comment>
<dbReference type="Proteomes" id="UP001387364">
    <property type="component" value="Chromosome"/>
</dbReference>
<keyword evidence="2 4" id="KW-0547">Nucleotide-binding</keyword>
<keyword evidence="3 4" id="KW-0067">ATP-binding</keyword>
<dbReference type="PANTHER" id="PTHR23407:SF1">
    <property type="entry name" value="5-FORMYLTETRAHYDROFOLATE CYCLO-LIGASE"/>
    <property type="match status" value="1"/>
</dbReference>
<comment type="similarity">
    <text evidence="1 4">Belongs to the 5-formyltetrahydrofolate cyclo-ligase family.</text>
</comment>
<gene>
    <name evidence="5" type="ORF">WDJ61_12270</name>
</gene>
<proteinExistence type="inferred from homology"/>
<keyword evidence="4" id="KW-0479">Metal-binding</keyword>
<evidence type="ECO:0000256" key="3">
    <source>
        <dbReference type="ARBA" id="ARBA00022840"/>
    </source>
</evidence>
<accession>A0ABZ2N3R8</accession>
<evidence type="ECO:0000256" key="1">
    <source>
        <dbReference type="ARBA" id="ARBA00010638"/>
    </source>
</evidence>
<keyword evidence="6" id="KW-1185">Reference proteome</keyword>
<evidence type="ECO:0000313" key="6">
    <source>
        <dbReference type="Proteomes" id="UP001387364"/>
    </source>
</evidence>
<dbReference type="RefSeq" id="WP_338750097.1">
    <property type="nucleotide sequence ID" value="NZ_CP147404.1"/>
</dbReference>
<sequence>MDKQLLRHNMKEVLASMSKLEYEQYSFQIAQRLFSLPLWQSAETIAVTVSRLREVNTWSLITRGWEEGKKVVVPKCYPVDRSMKYYELTSFCELETVYSGLYEPDPARTNDVDSKTIDLLIVPGLAFDKRGYRLGFGGGYFDRFLENFEGETVALLFSQQLLTEVPREVYDLPVQQLITEKEIYTCFSK</sequence>
<comment type="cofactor">
    <cofactor evidence="4">
        <name>Mg(2+)</name>
        <dbReference type="ChEBI" id="CHEBI:18420"/>
    </cofactor>
</comment>
<dbReference type="Gene3D" id="3.40.50.10420">
    <property type="entry name" value="NagB/RpiA/CoA transferase-like"/>
    <property type="match status" value="1"/>
</dbReference>
<evidence type="ECO:0000256" key="4">
    <source>
        <dbReference type="RuleBase" id="RU361279"/>
    </source>
</evidence>
<protein>
    <recommendedName>
        <fullName evidence="4">5-formyltetrahydrofolate cyclo-ligase</fullName>
        <ecNumber evidence="4">6.3.3.2</ecNumber>
    </recommendedName>
</protein>
<evidence type="ECO:0000313" key="5">
    <source>
        <dbReference type="EMBL" id="WXB92030.1"/>
    </source>
</evidence>
<dbReference type="PANTHER" id="PTHR23407">
    <property type="entry name" value="ATPASE INHIBITOR/5-FORMYLTETRAHYDROFOLATE CYCLO-LIGASE"/>
    <property type="match status" value="1"/>
</dbReference>
<dbReference type="EC" id="6.3.3.2" evidence="4"/>
<name>A0ABZ2N3R8_9BACI</name>
<dbReference type="InterPro" id="IPR037171">
    <property type="entry name" value="NagB/RpiA_transferase-like"/>
</dbReference>
<dbReference type="NCBIfam" id="TIGR02727">
    <property type="entry name" value="MTHFS_bact"/>
    <property type="match status" value="1"/>
</dbReference>
<dbReference type="EMBL" id="CP147404">
    <property type="protein sequence ID" value="WXB92030.1"/>
    <property type="molecule type" value="Genomic_DNA"/>
</dbReference>
<keyword evidence="5" id="KW-0436">Ligase</keyword>
<evidence type="ECO:0000256" key="2">
    <source>
        <dbReference type="ARBA" id="ARBA00022741"/>
    </source>
</evidence>
<dbReference type="InterPro" id="IPR024185">
    <property type="entry name" value="FTHF_cligase-like_sf"/>
</dbReference>
<dbReference type="PIRSF" id="PIRSF006806">
    <property type="entry name" value="FTHF_cligase"/>
    <property type="match status" value="1"/>
</dbReference>
<organism evidence="5 6">
    <name type="scientific">Bacillus kandeliae</name>
    <dbReference type="NCBI Taxonomy" id="3129297"/>
    <lineage>
        <taxon>Bacteria</taxon>
        <taxon>Bacillati</taxon>
        <taxon>Bacillota</taxon>
        <taxon>Bacilli</taxon>
        <taxon>Bacillales</taxon>
        <taxon>Bacillaceae</taxon>
        <taxon>Bacillus</taxon>
    </lineage>
</organism>
<dbReference type="Pfam" id="PF01812">
    <property type="entry name" value="5-FTHF_cyc-lig"/>
    <property type="match status" value="1"/>
</dbReference>
<dbReference type="GO" id="GO:0030272">
    <property type="term" value="F:5-formyltetrahydrofolate cyclo-ligase activity"/>
    <property type="evidence" value="ECO:0007669"/>
    <property type="project" value="UniProtKB-EC"/>
</dbReference>
<reference evidence="5 6" key="1">
    <citation type="submission" date="2024-02" db="EMBL/GenBank/DDBJ databases">
        <title>Seven novel Bacillus-like species.</title>
        <authorList>
            <person name="Liu G."/>
        </authorList>
    </citation>
    <scope>NUCLEOTIDE SEQUENCE [LARGE SCALE GENOMIC DNA]</scope>
    <source>
        <strain evidence="5 6">FJAT-52991</strain>
    </source>
</reference>
<dbReference type="SUPFAM" id="SSF100950">
    <property type="entry name" value="NagB/RpiA/CoA transferase-like"/>
    <property type="match status" value="1"/>
</dbReference>